<evidence type="ECO:0000313" key="7">
    <source>
        <dbReference type="EMBL" id="GBF50431.1"/>
    </source>
</evidence>
<keyword evidence="5" id="KW-0472">Membrane</keyword>
<dbReference type="PANTHER" id="PTHR31302:SF31">
    <property type="entry name" value="PHOSPHODIESTERASE YAEI"/>
    <property type="match status" value="1"/>
</dbReference>
<evidence type="ECO:0000256" key="4">
    <source>
        <dbReference type="ARBA" id="ARBA00061089"/>
    </source>
</evidence>
<protein>
    <submittedName>
        <fullName evidence="7">Calcineurin-like phosphoesterase family protein</fullName>
    </submittedName>
</protein>
<dbReference type="GO" id="GO:0008758">
    <property type="term" value="F:UDP-2,3-diacylglucosamine hydrolase activity"/>
    <property type="evidence" value="ECO:0007669"/>
    <property type="project" value="TreeGrafter"/>
</dbReference>
<evidence type="ECO:0000256" key="3">
    <source>
        <dbReference type="ARBA" id="ARBA00022801"/>
    </source>
</evidence>
<comment type="cofactor">
    <cofactor evidence="1">
        <name>a divalent metal cation</name>
        <dbReference type="ChEBI" id="CHEBI:60240"/>
    </cofactor>
</comment>
<dbReference type="AlphaFoldDB" id="A0A2P2E0M6"/>
<keyword evidence="5" id="KW-1133">Transmembrane helix</keyword>
<gene>
    <name evidence="7" type="ORF">LPTSP4_19560</name>
</gene>
<keyword evidence="2" id="KW-0479">Metal-binding</keyword>
<proteinExistence type="inferred from homology"/>
<dbReference type="InterPro" id="IPR029052">
    <property type="entry name" value="Metallo-depent_PP-like"/>
</dbReference>
<keyword evidence="5" id="KW-0812">Transmembrane</keyword>
<dbReference type="OrthoDB" id="9780884at2"/>
<reference evidence="7 8" key="1">
    <citation type="submission" date="2018-02" db="EMBL/GenBank/DDBJ databases">
        <title>Novel Leptospira species isolated from soil and water in Japan.</title>
        <authorList>
            <person name="Nakao R."/>
            <person name="Masuzawa T."/>
        </authorList>
    </citation>
    <scope>NUCLEOTIDE SEQUENCE [LARGE SCALE GENOMIC DNA]</scope>
    <source>
        <strain evidence="7 8">YH101</strain>
    </source>
</reference>
<accession>A0A2P2E0M6</accession>
<comment type="similarity">
    <text evidence="4">Belongs to the metallophosphoesterase superfamily.</text>
</comment>
<dbReference type="GO" id="GO:0046872">
    <property type="term" value="F:metal ion binding"/>
    <property type="evidence" value="ECO:0007669"/>
    <property type="project" value="UniProtKB-KW"/>
</dbReference>
<dbReference type="RefSeq" id="WP_108976358.1">
    <property type="nucleotide sequence ID" value="NZ_BFBB01000005.1"/>
</dbReference>
<dbReference type="GO" id="GO:0009245">
    <property type="term" value="P:lipid A biosynthetic process"/>
    <property type="evidence" value="ECO:0007669"/>
    <property type="project" value="TreeGrafter"/>
</dbReference>
<evidence type="ECO:0000256" key="2">
    <source>
        <dbReference type="ARBA" id="ARBA00022723"/>
    </source>
</evidence>
<feature type="transmembrane region" description="Helical" evidence="5">
    <location>
        <begin position="126"/>
        <end position="148"/>
    </location>
</feature>
<feature type="domain" description="Calcineurin-like phosphoesterase" evidence="6">
    <location>
        <begin position="174"/>
        <end position="341"/>
    </location>
</feature>
<dbReference type="SUPFAM" id="SSF56300">
    <property type="entry name" value="Metallo-dependent phosphatases"/>
    <property type="match status" value="1"/>
</dbReference>
<sequence length="403" mass="45041">MRSFIQFLSIFTLILGSAYTYTGIRLVEGLNITGNFLILFWTLVVLLVLLVPVSYFISQWTTKTKIRSVFSFLAFLGLGYFTILFSLVLANDFLLLLLPHLIPDLIVWLKPSLAKLGYVPPEESQYLPHLLSLSAVLTSILLTAYGFLQTHVRLRSLTVKVPIQNLHPDLFGFSIVQISDVHVGPTIQSRFIKKVVKRINRLQPDCVVITGDLVDGPASQFKEHIQPLREIQAKYGVFYVTGNHEYYSGVMPWLNELQNLGIQVLLNENRQLKINSANLCMAGVTDLKAGNLIKTHSTDPGAAIRGGEQADLKVLLAHQPNSALEAVKYGYHLQISGHTHGGQYFPGNLLIYLFQKFVAGLHHYKGMWIYVSRGTGYWGPPLRIGSPSEVTKLVLVNPGEETN</sequence>
<dbReference type="Proteomes" id="UP000245133">
    <property type="component" value="Unassembled WGS sequence"/>
</dbReference>
<evidence type="ECO:0000259" key="6">
    <source>
        <dbReference type="Pfam" id="PF00149"/>
    </source>
</evidence>
<dbReference type="InterPro" id="IPR004843">
    <property type="entry name" value="Calcineurin-like_PHP"/>
</dbReference>
<dbReference type="PANTHER" id="PTHR31302">
    <property type="entry name" value="TRANSMEMBRANE PROTEIN WITH METALLOPHOSPHOESTERASE DOMAIN-RELATED"/>
    <property type="match status" value="1"/>
</dbReference>
<dbReference type="Gene3D" id="3.60.21.10">
    <property type="match status" value="1"/>
</dbReference>
<comment type="caution">
    <text evidence="7">The sequence shown here is derived from an EMBL/GenBank/DDBJ whole genome shotgun (WGS) entry which is preliminary data.</text>
</comment>
<evidence type="ECO:0000256" key="5">
    <source>
        <dbReference type="SAM" id="Phobius"/>
    </source>
</evidence>
<dbReference type="InterPro" id="IPR051158">
    <property type="entry name" value="Metallophosphoesterase_sf"/>
</dbReference>
<dbReference type="EMBL" id="BFBB01000005">
    <property type="protein sequence ID" value="GBF50431.1"/>
    <property type="molecule type" value="Genomic_DNA"/>
</dbReference>
<organism evidence="7 8">
    <name type="scientific">Leptospira ryugenii</name>
    <dbReference type="NCBI Taxonomy" id="1917863"/>
    <lineage>
        <taxon>Bacteria</taxon>
        <taxon>Pseudomonadati</taxon>
        <taxon>Spirochaetota</taxon>
        <taxon>Spirochaetia</taxon>
        <taxon>Leptospirales</taxon>
        <taxon>Leptospiraceae</taxon>
        <taxon>Leptospira</taxon>
    </lineage>
</organism>
<dbReference type="Pfam" id="PF00149">
    <property type="entry name" value="Metallophos"/>
    <property type="match status" value="1"/>
</dbReference>
<name>A0A2P2E0M6_9LEPT</name>
<feature type="transmembrane region" description="Helical" evidence="5">
    <location>
        <begin position="69"/>
        <end position="90"/>
    </location>
</feature>
<keyword evidence="8" id="KW-1185">Reference proteome</keyword>
<evidence type="ECO:0000256" key="1">
    <source>
        <dbReference type="ARBA" id="ARBA00001968"/>
    </source>
</evidence>
<dbReference type="GO" id="GO:0016020">
    <property type="term" value="C:membrane"/>
    <property type="evidence" value="ECO:0007669"/>
    <property type="project" value="GOC"/>
</dbReference>
<feature type="transmembrane region" description="Helical" evidence="5">
    <location>
        <begin position="36"/>
        <end position="57"/>
    </location>
</feature>
<evidence type="ECO:0000313" key="8">
    <source>
        <dbReference type="Proteomes" id="UP000245133"/>
    </source>
</evidence>
<keyword evidence="3" id="KW-0378">Hydrolase</keyword>
<dbReference type="FunFam" id="3.60.21.10:FF:000028">
    <property type="entry name" value="Putative metallophosphoesterase"/>
    <property type="match status" value="1"/>
</dbReference>
<dbReference type="CDD" id="cd07385">
    <property type="entry name" value="MPP_YkuE_C"/>
    <property type="match status" value="1"/>
</dbReference>